<comment type="caution">
    <text evidence="7">Lacks conserved residue(s) required for the propagation of feature annotation.</text>
</comment>
<keyword evidence="10" id="KW-1185">Reference proteome</keyword>
<dbReference type="PANTHER" id="PTHR21090:SF5">
    <property type="entry name" value="PENTAFUNCTIONAL AROM POLYPEPTIDE"/>
    <property type="match status" value="1"/>
</dbReference>
<keyword evidence="3 7" id="KW-0028">Amino-acid biosynthesis</keyword>
<evidence type="ECO:0000313" key="10">
    <source>
        <dbReference type="Proteomes" id="UP000276223"/>
    </source>
</evidence>
<feature type="binding site" evidence="7">
    <location>
        <position position="27"/>
    </location>
    <ligand>
        <name>3-phosphoshikimate</name>
        <dbReference type="ChEBI" id="CHEBI:145989"/>
    </ligand>
</feature>
<gene>
    <name evidence="7" type="primary">aroA</name>
    <name evidence="9" type="ORF">EDC27_1364</name>
</gene>
<dbReference type="EMBL" id="RJVA01000011">
    <property type="protein sequence ID" value="ROQ93349.1"/>
    <property type="molecule type" value="Genomic_DNA"/>
</dbReference>
<comment type="catalytic activity">
    <reaction evidence="6">
        <text>3-phosphoshikimate + phosphoenolpyruvate = 5-O-(1-carboxyvinyl)-3-phosphoshikimate + phosphate</text>
        <dbReference type="Rhea" id="RHEA:21256"/>
        <dbReference type="ChEBI" id="CHEBI:43474"/>
        <dbReference type="ChEBI" id="CHEBI:57701"/>
        <dbReference type="ChEBI" id="CHEBI:58702"/>
        <dbReference type="ChEBI" id="CHEBI:145989"/>
        <dbReference type="EC" id="2.5.1.19"/>
    </reaction>
    <physiologicalReaction direction="left-to-right" evidence="6">
        <dbReference type="Rhea" id="RHEA:21257"/>
    </physiologicalReaction>
</comment>
<dbReference type="InterPro" id="IPR006264">
    <property type="entry name" value="EPSP_synthase"/>
</dbReference>
<dbReference type="GO" id="GO:0005737">
    <property type="term" value="C:cytoplasm"/>
    <property type="evidence" value="ECO:0007669"/>
    <property type="project" value="UniProtKB-SubCell"/>
</dbReference>
<comment type="function">
    <text evidence="7">Catalyzes the transfer of the enolpyruvyl moiety of phosphoenolpyruvate (PEP) to the 5-hydroxyl of shikimate-3-phosphate (S3P) to produce enolpyruvyl shikimate-3-phosphate and inorganic phosphate.</text>
</comment>
<dbReference type="Proteomes" id="UP000276223">
    <property type="component" value="Unassembled WGS sequence"/>
</dbReference>
<feature type="binding site" evidence="7">
    <location>
        <position position="26"/>
    </location>
    <ligand>
        <name>3-phosphoshikimate</name>
        <dbReference type="ChEBI" id="CHEBI:145989"/>
    </ligand>
</feature>
<evidence type="ECO:0000256" key="7">
    <source>
        <dbReference type="HAMAP-Rule" id="MF_00210"/>
    </source>
</evidence>
<keyword evidence="4 7" id="KW-0808">Transferase</keyword>
<comment type="subunit">
    <text evidence="7">Monomer.</text>
</comment>
<feature type="binding site" evidence="7">
    <location>
        <position position="31"/>
    </location>
    <ligand>
        <name>3-phosphoshikimate</name>
        <dbReference type="ChEBI" id="CHEBI:145989"/>
    </ligand>
</feature>
<dbReference type="CDD" id="cd01556">
    <property type="entry name" value="EPSP_synthase"/>
    <property type="match status" value="1"/>
</dbReference>
<dbReference type="InterPro" id="IPR023193">
    <property type="entry name" value="EPSP_synthase_CS"/>
</dbReference>
<feature type="binding site" evidence="7">
    <location>
        <position position="173"/>
    </location>
    <ligand>
        <name>phosphoenolpyruvate</name>
        <dbReference type="ChEBI" id="CHEBI:58702"/>
    </ligand>
</feature>
<feature type="binding site" evidence="7">
    <location>
        <position position="172"/>
    </location>
    <ligand>
        <name>3-phosphoshikimate</name>
        <dbReference type="ChEBI" id="CHEBI:145989"/>
    </ligand>
</feature>
<accession>A0A3N1UV98</accession>
<protein>
    <recommendedName>
        <fullName evidence="7">3-phosphoshikimate 1-carboxyvinyltransferase</fullName>
        <ecNumber evidence="7">2.5.1.19</ecNumber>
    </recommendedName>
    <alternativeName>
        <fullName evidence="7">5-enolpyruvylshikimate-3-phosphate synthase</fullName>
        <shortName evidence="7">EPSP synthase</shortName>
        <shortName evidence="7">EPSPS</shortName>
    </alternativeName>
</protein>
<feature type="binding site" evidence="7">
    <location>
        <position position="125"/>
    </location>
    <ligand>
        <name>phosphoenolpyruvate</name>
        <dbReference type="ChEBI" id="CHEBI:58702"/>
    </ligand>
</feature>
<feature type="binding site" evidence="7">
    <location>
        <position position="315"/>
    </location>
    <ligand>
        <name>3-phosphoshikimate</name>
        <dbReference type="ChEBI" id="CHEBI:145989"/>
    </ligand>
</feature>
<keyword evidence="7" id="KW-0963">Cytoplasm</keyword>
<dbReference type="AlphaFoldDB" id="A0A3N1UV98"/>
<feature type="binding site" evidence="7">
    <location>
        <position position="171"/>
    </location>
    <ligand>
        <name>3-phosphoshikimate</name>
        <dbReference type="ChEBI" id="CHEBI:145989"/>
    </ligand>
</feature>
<comment type="similarity">
    <text evidence="2 7">Belongs to the EPSP synthase family.</text>
</comment>
<feature type="binding site" evidence="7">
    <location>
        <position position="26"/>
    </location>
    <ligand>
        <name>phosphoenolpyruvate</name>
        <dbReference type="ChEBI" id="CHEBI:58702"/>
    </ligand>
</feature>
<feature type="domain" description="Enolpyruvate transferase" evidence="8">
    <location>
        <begin position="14"/>
        <end position="420"/>
    </location>
</feature>
<evidence type="ECO:0000256" key="2">
    <source>
        <dbReference type="ARBA" id="ARBA00009948"/>
    </source>
</evidence>
<comment type="caution">
    <text evidence="9">The sequence shown here is derived from an EMBL/GenBank/DDBJ whole genome shotgun (WGS) entry which is preliminary data.</text>
</comment>
<evidence type="ECO:0000256" key="1">
    <source>
        <dbReference type="ARBA" id="ARBA00004811"/>
    </source>
</evidence>
<name>A0A3N1UV98_9BACT</name>
<sequence length="433" mass="47177">MNEMADTRTIPCVSRVRGRVAVPGSKSVTHRALILAALSEEECVIENALDAEDTRITAEALRRLGVRIHWHGTTIRVRPAPHRWISSPEPLALSNSGTSLRLLMGLAAVGRGTFVFDGSTRLRQRPVGPLADALKPLGVGVRFLGRDLCPPLELQTNGLHAGETLVDASESSQYLSSLLIAATQAEGPVLVRWKDPVASWPYVTITLSMMTEVGLEFSHVEPRAIRVPAPQRLGGFRLEVEGDCSSASYFWAASALTRGDVVTYPLHSSSLQGDCRFLEVLASMGCRIQWEDRGVRVQGPDRLQPVHVDMNTMPDMVPTLAVVCAFADGPCTIGNVAHLRIKESDRLDAVATELQRLGVFVEQYPDGLRIQGPPQRGGAINTYNDHRIAMAFAVLGLKVPGTMIRGASTVSKSFPEFWAALHDLLQQSRQENA</sequence>
<comment type="pathway">
    <text evidence="1 7">Metabolic intermediate biosynthesis; chorismate biosynthesis; chorismate from D-erythrose 4-phosphate and phosphoenolpyruvate: step 6/7.</text>
</comment>
<reference evidence="9 10" key="1">
    <citation type="submission" date="2018-11" db="EMBL/GenBank/DDBJ databases">
        <title>Genomic Encyclopedia of Type Strains, Phase IV (KMG-IV): sequencing the most valuable type-strain genomes for metagenomic binning, comparative biology and taxonomic classification.</title>
        <authorList>
            <person name="Goeker M."/>
        </authorList>
    </citation>
    <scope>NUCLEOTIDE SEQUENCE [LARGE SCALE GENOMIC DNA]</scope>
    <source>
        <strain evidence="9 10">DSM 22027</strain>
    </source>
</reference>
<comment type="subcellular location">
    <subcellularLocation>
        <location evidence="7">Cytoplasm</location>
    </subcellularLocation>
</comment>
<dbReference type="PIRSF" id="PIRSF000505">
    <property type="entry name" value="EPSPS"/>
    <property type="match status" value="1"/>
</dbReference>
<dbReference type="GO" id="GO:0009423">
    <property type="term" value="P:chorismate biosynthetic process"/>
    <property type="evidence" value="ECO:0007669"/>
    <property type="project" value="UniProtKB-UniRule"/>
</dbReference>
<dbReference type="HAMAP" id="MF_00210">
    <property type="entry name" value="EPSP_synth"/>
    <property type="match status" value="1"/>
</dbReference>
<feature type="binding site" evidence="7">
    <location>
        <position position="173"/>
    </location>
    <ligand>
        <name>3-phosphoshikimate</name>
        <dbReference type="ChEBI" id="CHEBI:145989"/>
    </ligand>
</feature>
<organism evidence="9 10">
    <name type="scientific">Desulfosoma caldarium</name>
    <dbReference type="NCBI Taxonomy" id="610254"/>
    <lineage>
        <taxon>Bacteria</taxon>
        <taxon>Pseudomonadati</taxon>
        <taxon>Thermodesulfobacteriota</taxon>
        <taxon>Syntrophobacteria</taxon>
        <taxon>Syntrophobacterales</taxon>
        <taxon>Syntrophobacteraceae</taxon>
        <taxon>Desulfosoma</taxon>
    </lineage>
</organism>
<dbReference type="SUPFAM" id="SSF55205">
    <property type="entry name" value="EPT/RTPC-like"/>
    <property type="match status" value="1"/>
</dbReference>
<evidence type="ECO:0000259" key="8">
    <source>
        <dbReference type="Pfam" id="PF00275"/>
    </source>
</evidence>
<dbReference type="GO" id="GO:0003866">
    <property type="term" value="F:3-phosphoshikimate 1-carboxyvinyltransferase activity"/>
    <property type="evidence" value="ECO:0007669"/>
    <property type="project" value="UniProtKB-UniRule"/>
</dbReference>
<dbReference type="Gene3D" id="3.65.10.10">
    <property type="entry name" value="Enolpyruvate transferase domain"/>
    <property type="match status" value="2"/>
</dbReference>
<evidence type="ECO:0000256" key="4">
    <source>
        <dbReference type="ARBA" id="ARBA00022679"/>
    </source>
</evidence>
<evidence type="ECO:0000256" key="6">
    <source>
        <dbReference type="ARBA" id="ARBA00044633"/>
    </source>
</evidence>
<dbReference type="InterPro" id="IPR036968">
    <property type="entry name" value="Enolpyruvate_Tfrase_sf"/>
</dbReference>
<dbReference type="RefSeq" id="WP_170161657.1">
    <property type="nucleotide sequence ID" value="NZ_RJVA01000011.1"/>
</dbReference>
<dbReference type="NCBIfam" id="TIGR01356">
    <property type="entry name" value="aroA"/>
    <property type="match status" value="1"/>
</dbReference>
<feature type="binding site" evidence="7">
    <location>
        <position position="412"/>
    </location>
    <ligand>
        <name>phosphoenolpyruvate</name>
        <dbReference type="ChEBI" id="CHEBI:58702"/>
    </ligand>
</feature>
<feature type="binding site" evidence="7">
    <location>
        <position position="97"/>
    </location>
    <ligand>
        <name>phosphoenolpyruvate</name>
        <dbReference type="ChEBI" id="CHEBI:58702"/>
    </ligand>
</feature>
<dbReference type="PROSITE" id="PS00885">
    <property type="entry name" value="EPSP_SYNTHASE_2"/>
    <property type="match status" value="1"/>
</dbReference>
<dbReference type="InterPro" id="IPR001986">
    <property type="entry name" value="Enolpyruvate_Tfrase_dom"/>
</dbReference>
<proteinExistence type="inferred from homology"/>
<dbReference type="InterPro" id="IPR013792">
    <property type="entry name" value="RNA3'P_cycl/enolpyr_Trfase_a/b"/>
</dbReference>
<evidence type="ECO:0000256" key="3">
    <source>
        <dbReference type="ARBA" id="ARBA00022605"/>
    </source>
</evidence>
<dbReference type="PANTHER" id="PTHR21090">
    <property type="entry name" value="AROM/DEHYDROQUINATE SYNTHASE"/>
    <property type="match status" value="1"/>
</dbReference>
<dbReference type="UniPathway" id="UPA00053">
    <property type="reaction ID" value="UER00089"/>
</dbReference>
<keyword evidence="5 7" id="KW-0057">Aromatic amino acid biosynthesis</keyword>
<feature type="binding site" evidence="7">
    <location>
        <position position="346"/>
    </location>
    <ligand>
        <name>phosphoenolpyruvate</name>
        <dbReference type="ChEBI" id="CHEBI:58702"/>
    </ligand>
</feature>
<dbReference type="GO" id="GO:0009073">
    <property type="term" value="P:aromatic amino acid family biosynthetic process"/>
    <property type="evidence" value="ECO:0007669"/>
    <property type="project" value="UniProtKB-KW"/>
</dbReference>
<feature type="active site" description="Proton acceptor" evidence="7">
    <location>
        <position position="315"/>
    </location>
</feature>
<feature type="binding site" evidence="7">
    <location>
        <position position="342"/>
    </location>
    <ligand>
        <name>3-phosphoshikimate</name>
        <dbReference type="ChEBI" id="CHEBI:145989"/>
    </ligand>
</feature>
<feature type="binding site" evidence="7">
    <location>
        <position position="387"/>
    </location>
    <ligand>
        <name>phosphoenolpyruvate</name>
        <dbReference type="ChEBI" id="CHEBI:58702"/>
    </ligand>
</feature>
<dbReference type="EC" id="2.5.1.19" evidence="7"/>
<dbReference type="Pfam" id="PF00275">
    <property type="entry name" value="EPSP_synthase"/>
    <property type="match status" value="1"/>
</dbReference>
<evidence type="ECO:0000256" key="5">
    <source>
        <dbReference type="ARBA" id="ARBA00023141"/>
    </source>
</evidence>
<evidence type="ECO:0000313" key="9">
    <source>
        <dbReference type="EMBL" id="ROQ93349.1"/>
    </source>
</evidence>
<dbReference type="GO" id="GO:0008652">
    <property type="term" value="P:amino acid biosynthetic process"/>
    <property type="evidence" value="ECO:0007669"/>
    <property type="project" value="UniProtKB-KW"/>
</dbReference>
<feature type="binding site" evidence="7">
    <location>
        <position position="199"/>
    </location>
    <ligand>
        <name>3-phosphoshikimate</name>
        <dbReference type="ChEBI" id="CHEBI:145989"/>
    </ligand>
</feature>